<accession>A0ACC2ZSX4</accession>
<proteinExistence type="predicted"/>
<reference evidence="1" key="1">
    <citation type="submission" date="2022-10" db="EMBL/GenBank/DDBJ databases">
        <title>Culturing micro-colonial fungi from biological soil crusts in the Mojave desert and describing Neophaeococcomyces mojavensis, and introducing the new genera and species Taxawa tesnikishii.</title>
        <authorList>
            <person name="Kurbessoian T."/>
            <person name="Stajich J.E."/>
        </authorList>
    </citation>
    <scope>NUCLEOTIDE SEQUENCE</scope>
    <source>
        <strain evidence="1">JES_112</strain>
    </source>
</reference>
<evidence type="ECO:0000313" key="1">
    <source>
        <dbReference type="EMBL" id="KAJ9650588.1"/>
    </source>
</evidence>
<evidence type="ECO:0000313" key="2">
    <source>
        <dbReference type="Proteomes" id="UP001172386"/>
    </source>
</evidence>
<comment type="caution">
    <text evidence="1">The sequence shown here is derived from an EMBL/GenBank/DDBJ whole genome shotgun (WGS) entry which is preliminary data.</text>
</comment>
<organism evidence="1 2">
    <name type="scientific">Neophaeococcomyces mojaviensis</name>
    <dbReference type="NCBI Taxonomy" id="3383035"/>
    <lineage>
        <taxon>Eukaryota</taxon>
        <taxon>Fungi</taxon>
        <taxon>Dikarya</taxon>
        <taxon>Ascomycota</taxon>
        <taxon>Pezizomycotina</taxon>
        <taxon>Eurotiomycetes</taxon>
        <taxon>Chaetothyriomycetidae</taxon>
        <taxon>Chaetothyriales</taxon>
        <taxon>Chaetothyriales incertae sedis</taxon>
        <taxon>Neophaeococcomyces</taxon>
    </lineage>
</organism>
<name>A0ACC2ZSX4_9EURO</name>
<dbReference type="Proteomes" id="UP001172386">
    <property type="component" value="Unassembled WGS sequence"/>
</dbReference>
<sequence length="199" mass="20495">MAEQAGHGQMLTGARAGGNGSRAESDFWHVESMTTGPEPGAAPRADWLHTATHTSGATAMIRTALLSTALTALALAGSAHAADLAVTVHDVRAQTGTLRVALVDSAAAWDGKAKPVQAQQAAPSGDSAHFTFKGVPAGSYAVLLTHDENDNGKLDTNLVGMPVEGYGFSNNPQVMRKPTFDEARVNVPAAGAAIDITLR</sequence>
<keyword evidence="2" id="KW-1185">Reference proteome</keyword>
<dbReference type="EMBL" id="JAPDRQ010000327">
    <property type="protein sequence ID" value="KAJ9650588.1"/>
    <property type="molecule type" value="Genomic_DNA"/>
</dbReference>
<protein>
    <submittedName>
        <fullName evidence="1">Uncharacterized protein</fullName>
    </submittedName>
</protein>
<gene>
    <name evidence="1" type="ORF">H2198_010095</name>
</gene>